<evidence type="ECO:0000256" key="1">
    <source>
        <dbReference type="ARBA" id="ARBA00004141"/>
    </source>
</evidence>
<dbReference type="InterPro" id="IPR032808">
    <property type="entry name" value="DoxX"/>
</dbReference>
<evidence type="ECO:0000313" key="7">
    <source>
        <dbReference type="Proteomes" id="UP000655410"/>
    </source>
</evidence>
<organism evidence="6 7">
    <name type="scientific">Nocardioides phosphati</name>
    <dbReference type="NCBI Taxonomy" id="1867775"/>
    <lineage>
        <taxon>Bacteria</taxon>
        <taxon>Bacillati</taxon>
        <taxon>Actinomycetota</taxon>
        <taxon>Actinomycetes</taxon>
        <taxon>Propionibacteriales</taxon>
        <taxon>Nocardioidaceae</taxon>
        <taxon>Nocardioides</taxon>
    </lineage>
</organism>
<gene>
    <name evidence="6" type="ORF">GCM10011584_17030</name>
</gene>
<dbReference type="RefSeq" id="WP_188783575.1">
    <property type="nucleotide sequence ID" value="NZ_BMNI01000003.1"/>
</dbReference>
<keyword evidence="3 5" id="KW-1133">Transmembrane helix</keyword>
<sequence length="134" mass="13956">MDIVLLVGRILFVVLFLLSAVGHFAQTDYMAGYAKSKGLPFAKLNVLASGAVFAVAGLAIAFGVYGDLAGVVLALVLVPTALIFHTFWKESDAQAKAMTQIMFNKDLALAGGALALAFAFSTNPGLTLTNGLFA</sequence>
<comment type="subcellular location">
    <subcellularLocation>
        <location evidence="1">Membrane</location>
        <topology evidence="1">Multi-pass membrane protein</topology>
    </subcellularLocation>
</comment>
<feature type="transmembrane region" description="Helical" evidence="5">
    <location>
        <begin position="108"/>
        <end position="126"/>
    </location>
</feature>
<keyword evidence="2 5" id="KW-0812">Transmembrane</keyword>
<evidence type="ECO:0000256" key="5">
    <source>
        <dbReference type="SAM" id="Phobius"/>
    </source>
</evidence>
<dbReference type="Proteomes" id="UP000655410">
    <property type="component" value="Unassembled WGS sequence"/>
</dbReference>
<evidence type="ECO:0000256" key="4">
    <source>
        <dbReference type="ARBA" id="ARBA00023136"/>
    </source>
</evidence>
<name>A0ABQ2NEC8_9ACTN</name>
<proteinExistence type="predicted"/>
<keyword evidence="7" id="KW-1185">Reference proteome</keyword>
<dbReference type="EMBL" id="BMNI01000003">
    <property type="protein sequence ID" value="GGO88905.1"/>
    <property type="molecule type" value="Genomic_DNA"/>
</dbReference>
<comment type="caution">
    <text evidence="6">The sequence shown here is derived from an EMBL/GenBank/DDBJ whole genome shotgun (WGS) entry which is preliminary data.</text>
</comment>
<protein>
    <recommendedName>
        <fullName evidence="8">DoxX family protein</fullName>
    </recommendedName>
</protein>
<keyword evidence="4 5" id="KW-0472">Membrane</keyword>
<feature type="transmembrane region" description="Helical" evidence="5">
    <location>
        <begin position="6"/>
        <end position="25"/>
    </location>
</feature>
<feature type="transmembrane region" description="Helical" evidence="5">
    <location>
        <begin position="46"/>
        <end position="65"/>
    </location>
</feature>
<evidence type="ECO:0000256" key="3">
    <source>
        <dbReference type="ARBA" id="ARBA00022989"/>
    </source>
</evidence>
<accession>A0ABQ2NEC8</accession>
<reference evidence="7" key="1">
    <citation type="journal article" date="2019" name="Int. J. Syst. Evol. Microbiol.">
        <title>The Global Catalogue of Microorganisms (GCM) 10K type strain sequencing project: providing services to taxonomists for standard genome sequencing and annotation.</title>
        <authorList>
            <consortium name="The Broad Institute Genomics Platform"/>
            <consortium name="The Broad Institute Genome Sequencing Center for Infectious Disease"/>
            <person name="Wu L."/>
            <person name="Ma J."/>
        </authorList>
    </citation>
    <scope>NUCLEOTIDE SEQUENCE [LARGE SCALE GENOMIC DNA]</scope>
    <source>
        <strain evidence="7">CGMCC 4.7371</strain>
    </source>
</reference>
<feature type="transmembrane region" description="Helical" evidence="5">
    <location>
        <begin position="71"/>
        <end position="88"/>
    </location>
</feature>
<dbReference type="Pfam" id="PF07681">
    <property type="entry name" value="DoxX"/>
    <property type="match status" value="1"/>
</dbReference>
<evidence type="ECO:0008006" key="8">
    <source>
        <dbReference type="Google" id="ProtNLM"/>
    </source>
</evidence>
<evidence type="ECO:0000256" key="2">
    <source>
        <dbReference type="ARBA" id="ARBA00022692"/>
    </source>
</evidence>
<evidence type="ECO:0000313" key="6">
    <source>
        <dbReference type="EMBL" id="GGO88905.1"/>
    </source>
</evidence>